<dbReference type="EMBL" id="MW580849">
    <property type="protein sequence ID" value="QRM16386.1"/>
    <property type="molecule type" value="Genomic_DNA"/>
</dbReference>
<dbReference type="EMBL" id="MW580855">
    <property type="protein sequence ID" value="QRM17170.1"/>
    <property type="molecule type" value="Genomic_DNA"/>
</dbReference>
<dbReference type="EMBL" id="MW580852">
    <property type="protein sequence ID" value="QRM16778.1"/>
    <property type="molecule type" value="Genomic_DNA"/>
</dbReference>
<dbReference type="RefSeq" id="YP_006347577.1">
    <property type="nucleotide sequence ID" value="NC_013668.3"/>
</dbReference>
<evidence type="ECO:0000313" key="10">
    <source>
        <dbReference type="Proteomes" id="UP000011239"/>
    </source>
</evidence>
<reference evidence="3" key="3">
    <citation type="journal article" date="2021" name="Microorganisms">
        <title>Genomes of Anguillid Herpesvirus 1 Strains Reveal Evolutionary Disparities and Low Genetic Diversity in the Genus Cyprinivirus.</title>
        <authorList>
            <person name="Donohoe O."/>
            <person name="Zhang H."/>
            <person name="Delrez N."/>
            <person name="Gao Y."/>
            <person name="Suarez N.M."/>
            <person name="Davison A.J."/>
            <person name="Vanderplasschen A."/>
        </authorList>
    </citation>
    <scope>NUCLEOTIDE SEQUENCE</scope>
    <source>
        <strain evidence="3">500138</strain>
        <strain evidence="5">DK-200249</strain>
        <strain evidence="4">DK-2008-50-66-1</strain>
        <strain evidence="6">DK-205223-2</strain>
        <strain evidence="7">DK-206116-1</strain>
        <strain evidence="8">HVA 486123</strain>
        <strain evidence="9">UK N080</strain>
    </source>
</reference>
<dbReference type="EMBL" id="MW580850">
    <property type="protein sequence ID" value="QRM16514.1"/>
    <property type="molecule type" value="Genomic_DNA"/>
</dbReference>
<evidence type="ECO:0000313" key="9">
    <source>
        <dbReference type="EMBL" id="QRM17170.1"/>
    </source>
</evidence>
<accession>I2F8W8</accession>
<dbReference type="EMBL" id="MW580853">
    <property type="protein sequence ID" value="QRM16908.1"/>
    <property type="molecule type" value="Genomic_DNA"/>
</dbReference>
<evidence type="ECO:0000313" key="2">
    <source>
        <dbReference type="EMBL" id="AFK10176.1"/>
    </source>
</evidence>
<dbReference type="EMBL" id="MW580851">
    <property type="protein sequence ID" value="QRM16645.1"/>
    <property type="molecule type" value="Genomic_DNA"/>
</dbReference>
<dbReference type="Proteomes" id="UP000011239">
    <property type="component" value="Segment"/>
</dbReference>
<evidence type="ECO:0000313" key="6">
    <source>
        <dbReference type="EMBL" id="QRM16778.1"/>
    </source>
</evidence>
<organism evidence="3">
    <name type="scientific">Anguillid herpesvirus 1</name>
    <dbReference type="NCBI Taxonomy" id="150286"/>
    <lineage>
        <taxon>Viruses</taxon>
        <taxon>Duplodnaviria</taxon>
        <taxon>Heunggongvirae</taxon>
        <taxon>Peploviricota</taxon>
        <taxon>Herviviricetes</taxon>
        <taxon>Herpesvirales</taxon>
        <taxon>Alloherpesviridae</taxon>
        <taxon>Cyvirus</taxon>
        <taxon>Cyvirus anguillidallo1</taxon>
    </lineage>
</organism>
<sequence>MIIILLLFGFLANTTTQGATVNNSTYEHHGLTTNGTDWTQFVGDSGLALYEVALLSLLAAVLLVLICLLIIWWIYSKCRTHKLKKTESRMWKFESGQKISYMPESTL</sequence>
<keyword evidence="1" id="KW-0472">Membrane</keyword>
<evidence type="ECO:0000313" key="8">
    <source>
        <dbReference type="EMBL" id="QRM17039.1"/>
    </source>
</evidence>
<accession>A0A1J0REB9</accession>
<keyword evidence="1" id="KW-1133">Transmembrane helix</keyword>
<keyword evidence="10" id="KW-1185">Reference proteome</keyword>
<name>A0A1J0REB9_9VIRU</name>
<reference evidence="2 10" key="1">
    <citation type="journal article" date="2010" name="J. Gen. Virol.">
        <title>Complete genome sequence and taxonomic position of anguillid herpesvirus 1.</title>
        <authorList>
            <person name="van Beurden S.J."/>
            <person name="Bossers A."/>
            <person name="Voorbergen-Laarman M.H."/>
            <person name="Haenen O.L."/>
            <person name="Peters S."/>
            <person name="Abma-Henkens M.H."/>
            <person name="Peeters B.P."/>
            <person name="Rottier P.J."/>
            <person name="Engelsma M.Y."/>
        </authorList>
    </citation>
    <scope>NUCLEOTIDE SEQUENCE [LARGE SCALE GENOMIC DNA]</scope>
    <source>
        <strain evidence="2">500138</strain>
        <strain evidence="10">Isolate Anguilla anguilla/Netherlands/500138/1998</strain>
    </source>
</reference>
<protein>
    <submittedName>
        <fullName evidence="3">Membrane protein ORF92A</fullName>
    </submittedName>
</protein>
<dbReference type="GeneID" id="12930109"/>
<proteinExistence type="predicted"/>
<feature type="transmembrane region" description="Helical" evidence="1">
    <location>
        <begin position="52"/>
        <end position="75"/>
    </location>
</feature>
<evidence type="ECO:0000313" key="7">
    <source>
        <dbReference type="EMBL" id="QRM16908.1"/>
    </source>
</evidence>
<reference evidence="2" key="2">
    <citation type="submission" date="2012-05" db="EMBL/GenBank/DDBJ databases">
        <authorList>
            <person name="van Beurden S.J."/>
            <person name="Gatherer D."/>
            <person name="Tuzi K."/>
            <person name="Herzyk P."/>
            <person name="Galbraith J."/>
            <person name="Peeters B.P.H."/>
            <person name="Rottier P.J.M."/>
            <person name="Engelsma M.Y."/>
            <person name="Davison A.J."/>
        </authorList>
    </citation>
    <scope>NUCLEOTIDE SEQUENCE</scope>
    <source>
        <strain evidence="2">500138</strain>
    </source>
</reference>
<dbReference type="EMBL" id="MW580854">
    <property type="protein sequence ID" value="QRM17039.1"/>
    <property type="molecule type" value="Genomic_DNA"/>
</dbReference>
<evidence type="ECO:0000313" key="4">
    <source>
        <dbReference type="EMBL" id="QRM16514.1"/>
    </source>
</evidence>
<evidence type="ECO:0000313" key="3">
    <source>
        <dbReference type="EMBL" id="QRM16386.1"/>
    </source>
</evidence>
<keyword evidence="1" id="KW-0812">Transmembrane</keyword>
<dbReference type="KEGG" id="vg:12930109"/>
<gene>
    <name evidence="3" type="primary">ORF92A</name>
    <name evidence="2" type="ORF">AngHV1_ORF92A</name>
</gene>
<dbReference type="EMBL" id="FJ940765">
    <property type="protein sequence ID" value="AFK10176.1"/>
    <property type="molecule type" value="Genomic_DNA"/>
</dbReference>
<evidence type="ECO:0000313" key="5">
    <source>
        <dbReference type="EMBL" id="QRM16645.1"/>
    </source>
</evidence>
<reference evidence="3" key="4">
    <citation type="submission" date="2021-02" db="EMBL/GenBank/DDBJ databases">
        <authorList>
            <person name="Vanderplasschen A.F.C."/>
            <person name="Davison A.J."/>
        </authorList>
    </citation>
    <scope>NUCLEOTIDE SEQUENCE</scope>
    <source>
        <strain evidence="3">500138</strain>
        <strain evidence="5">DK-200249</strain>
        <strain evidence="4">DK-2008-50-66-1</strain>
        <strain evidence="6">DK-205223-2</strain>
        <strain evidence="7">DK-206116-1</strain>
        <strain evidence="8">HVA 486123</strain>
        <strain evidence="9">UK N080</strain>
    </source>
</reference>
<evidence type="ECO:0000256" key="1">
    <source>
        <dbReference type="SAM" id="Phobius"/>
    </source>
</evidence>